<dbReference type="PROSITE" id="PS51198">
    <property type="entry name" value="UVRD_HELICASE_ATP_BIND"/>
    <property type="match status" value="1"/>
</dbReference>
<feature type="domain" description="UvrD-like helicase ATP-binding" evidence="6">
    <location>
        <begin position="2"/>
        <end position="284"/>
    </location>
</feature>
<gene>
    <name evidence="7" type="ORF">E3T50_13545</name>
</gene>
<dbReference type="AlphaFoldDB" id="A0A4R9AR14"/>
<dbReference type="InterPro" id="IPR027417">
    <property type="entry name" value="P-loop_NTPase"/>
</dbReference>
<protein>
    <submittedName>
        <fullName evidence="7">ATP-dependent helicase</fullName>
    </submittedName>
</protein>
<dbReference type="Proteomes" id="UP000297983">
    <property type="component" value="Unassembled WGS sequence"/>
</dbReference>
<dbReference type="Gene3D" id="3.40.50.300">
    <property type="entry name" value="P-loop containing nucleotide triphosphate hydrolases"/>
    <property type="match status" value="2"/>
</dbReference>
<evidence type="ECO:0000313" key="8">
    <source>
        <dbReference type="Proteomes" id="UP000297983"/>
    </source>
</evidence>
<dbReference type="PANTHER" id="PTHR11070">
    <property type="entry name" value="UVRD / RECB / PCRA DNA HELICASE FAMILY MEMBER"/>
    <property type="match status" value="1"/>
</dbReference>
<feature type="binding site" evidence="5">
    <location>
        <begin position="23"/>
        <end position="30"/>
    </location>
    <ligand>
        <name>ATP</name>
        <dbReference type="ChEBI" id="CHEBI:30616"/>
    </ligand>
</feature>
<dbReference type="GO" id="GO:0043138">
    <property type="term" value="F:3'-5' DNA helicase activity"/>
    <property type="evidence" value="ECO:0007669"/>
    <property type="project" value="TreeGrafter"/>
</dbReference>
<dbReference type="GO" id="GO:0003677">
    <property type="term" value="F:DNA binding"/>
    <property type="evidence" value="ECO:0007669"/>
    <property type="project" value="InterPro"/>
</dbReference>
<evidence type="ECO:0000256" key="3">
    <source>
        <dbReference type="ARBA" id="ARBA00022806"/>
    </source>
</evidence>
<evidence type="ECO:0000259" key="6">
    <source>
        <dbReference type="PROSITE" id="PS51198"/>
    </source>
</evidence>
<organism evidence="7 8">
    <name type="scientific">Cryobacterium gelidum</name>
    <dbReference type="NCBI Taxonomy" id="1259164"/>
    <lineage>
        <taxon>Bacteria</taxon>
        <taxon>Bacillati</taxon>
        <taxon>Actinomycetota</taxon>
        <taxon>Actinomycetes</taxon>
        <taxon>Micrococcales</taxon>
        <taxon>Microbacteriaceae</taxon>
        <taxon>Cryobacterium</taxon>
    </lineage>
</organism>
<evidence type="ECO:0000256" key="1">
    <source>
        <dbReference type="ARBA" id="ARBA00022741"/>
    </source>
</evidence>
<dbReference type="GO" id="GO:0016787">
    <property type="term" value="F:hydrolase activity"/>
    <property type="evidence" value="ECO:0007669"/>
    <property type="project" value="UniProtKB-UniRule"/>
</dbReference>
<dbReference type="PANTHER" id="PTHR11070:SF2">
    <property type="entry name" value="ATP-DEPENDENT DNA HELICASE SRS2"/>
    <property type="match status" value="1"/>
</dbReference>
<dbReference type="InterPro" id="IPR000212">
    <property type="entry name" value="DNA_helicase_UvrD/REP"/>
</dbReference>
<name>A0A4R9AR14_9MICO</name>
<dbReference type="GO" id="GO:0033202">
    <property type="term" value="C:DNA helicase complex"/>
    <property type="evidence" value="ECO:0007669"/>
    <property type="project" value="TreeGrafter"/>
</dbReference>
<keyword evidence="2 5" id="KW-0378">Hydrolase</keyword>
<dbReference type="InterPro" id="IPR014016">
    <property type="entry name" value="UvrD-like_ATP-bd"/>
</dbReference>
<dbReference type="EMBL" id="SOHL01000027">
    <property type="protein sequence ID" value="TFD68197.1"/>
    <property type="molecule type" value="Genomic_DNA"/>
</dbReference>
<dbReference type="GO" id="GO:0000725">
    <property type="term" value="P:recombinational repair"/>
    <property type="evidence" value="ECO:0007669"/>
    <property type="project" value="TreeGrafter"/>
</dbReference>
<evidence type="ECO:0000256" key="2">
    <source>
        <dbReference type="ARBA" id="ARBA00022801"/>
    </source>
</evidence>
<evidence type="ECO:0000256" key="5">
    <source>
        <dbReference type="PROSITE-ProRule" id="PRU00560"/>
    </source>
</evidence>
<dbReference type="RefSeq" id="WP_134552616.1">
    <property type="nucleotide sequence ID" value="NZ_SOHL01000027.1"/>
</dbReference>
<evidence type="ECO:0000256" key="4">
    <source>
        <dbReference type="ARBA" id="ARBA00022840"/>
    </source>
</evidence>
<keyword evidence="1 5" id="KW-0547">Nucleotide-binding</keyword>
<comment type="caution">
    <text evidence="7">The sequence shown here is derived from an EMBL/GenBank/DDBJ whole genome shotgun (WGS) entry which is preliminary data.</text>
</comment>
<dbReference type="GO" id="GO:0005829">
    <property type="term" value="C:cytosol"/>
    <property type="evidence" value="ECO:0007669"/>
    <property type="project" value="TreeGrafter"/>
</dbReference>
<evidence type="ECO:0000313" key="7">
    <source>
        <dbReference type="EMBL" id="TFD68197.1"/>
    </source>
</evidence>
<dbReference type="SUPFAM" id="SSF52540">
    <property type="entry name" value="P-loop containing nucleoside triphosphate hydrolases"/>
    <property type="match status" value="1"/>
</dbReference>
<dbReference type="Pfam" id="PF00580">
    <property type="entry name" value="UvrD-helicase"/>
    <property type="match status" value="1"/>
</dbReference>
<proteinExistence type="predicted"/>
<keyword evidence="8" id="KW-1185">Reference proteome</keyword>
<accession>A0A4R9AR14</accession>
<sequence>MIDRELSVMQQRILEPSVRLVEACPGAGKTRAIVARYRRQCGAGGSGVALLSFTNAAVDQAHQRASDDPSLLASPNFLGTFDSFLHRFIVTPWLRRTKAVTPKYLDSWDELPWTEIRHGTIGGAGLSLSSFSPNVDGDLEYAAEAPESDRTYVGTLSKAGLSPSQLIPIAKSKVQGFVSAGIFDCDHARVQALSILRNLDAEWLTNRLGIRFKEIIVDEFQDCSLIEHEIVRALENLGIHVLVVADPDQSIYEFRRASPAAFVEYKGKLPPDTIVRLNENYRSSAAICGIVTTMRSIGRDEIIPKGNFLGRPVAPRVVVAIGSAGHQRRVFGQYMDALGIDWSSSMVLSSSRIGASDLSGQPRTNERGSGNTGQLIRALAVLRDSRTTSLRKEAMARLSALIMVAFDWGDKHKGAGFRERLEVLGLEPAHLNLLIREMIRVSSSWTDRSHPKISIIQLLTARFPNPLVPFVALGRRYVVATPEDWDFWITPPATDLALNGLHIHAVKGAEFEAVMLDIPLRKRPKKAHVLDDWESSTVSEALRVLYVGASRARRLLVLAVPPSRSDQTLRILAANGIELEIHRDPSC</sequence>
<dbReference type="GO" id="GO:0005524">
    <property type="term" value="F:ATP binding"/>
    <property type="evidence" value="ECO:0007669"/>
    <property type="project" value="UniProtKB-UniRule"/>
</dbReference>
<reference evidence="7 8" key="1">
    <citation type="submission" date="2019-03" db="EMBL/GenBank/DDBJ databases">
        <title>Genomics of glacier-inhabiting Cryobacterium strains.</title>
        <authorList>
            <person name="Liu Q."/>
            <person name="Xin Y.-H."/>
        </authorList>
    </citation>
    <scope>NUCLEOTIDE SEQUENCE [LARGE SCALE GENOMIC DNA]</scope>
    <source>
        <strain evidence="7 8">Hz16</strain>
    </source>
</reference>
<keyword evidence="3 5" id="KW-0347">Helicase</keyword>
<keyword evidence="4 5" id="KW-0067">ATP-binding</keyword>